<name>A0ABN2LJR5_9MICO</name>
<protein>
    <submittedName>
        <fullName evidence="1">Uncharacterized protein</fullName>
    </submittedName>
</protein>
<dbReference type="RefSeq" id="WP_344031929.1">
    <property type="nucleotide sequence ID" value="NZ_BAAAOB010000002.1"/>
</dbReference>
<evidence type="ECO:0000313" key="2">
    <source>
        <dbReference type="Proteomes" id="UP001500851"/>
    </source>
</evidence>
<sequence length="155" mass="16069">MPYTSPKFRITGPSATSEFRKLGAELQAMLLGIDNTLASFDYNGADPGLVLSRLAALEARVTAAEAATPVVQTGWTGTQSVPAGGFTPEIIITYPRPFKSKPALALEIVGADARDGQVLIVNGSETATGVRVRLGVAGNIGRNFGAIWSVVGVPA</sequence>
<keyword evidence="2" id="KW-1185">Reference proteome</keyword>
<accession>A0ABN2LJR5</accession>
<reference evidence="1 2" key="1">
    <citation type="journal article" date="2019" name="Int. J. Syst. Evol. Microbiol.">
        <title>The Global Catalogue of Microorganisms (GCM) 10K type strain sequencing project: providing services to taxonomists for standard genome sequencing and annotation.</title>
        <authorList>
            <consortium name="The Broad Institute Genomics Platform"/>
            <consortium name="The Broad Institute Genome Sequencing Center for Infectious Disease"/>
            <person name="Wu L."/>
            <person name="Ma J."/>
        </authorList>
    </citation>
    <scope>NUCLEOTIDE SEQUENCE [LARGE SCALE GENOMIC DNA]</scope>
    <source>
        <strain evidence="1 2">JCM 14736</strain>
    </source>
</reference>
<gene>
    <name evidence="1" type="ORF">GCM10009768_20000</name>
</gene>
<comment type="caution">
    <text evidence="1">The sequence shown here is derived from an EMBL/GenBank/DDBJ whole genome shotgun (WGS) entry which is preliminary data.</text>
</comment>
<dbReference type="Proteomes" id="UP001500851">
    <property type="component" value="Unassembled WGS sequence"/>
</dbReference>
<dbReference type="EMBL" id="BAAAOB010000002">
    <property type="protein sequence ID" value="GAA1790959.1"/>
    <property type="molecule type" value="Genomic_DNA"/>
</dbReference>
<proteinExistence type="predicted"/>
<organism evidence="1 2">
    <name type="scientific">Leucobacter iarius</name>
    <dbReference type="NCBI Taxonomy" id="333963"/>
    <lineage>
        <taxon>Bacteria</taxon>
        <taxon>Bacillati</taxon>
        <taxon>Actinomycetota</taxon>
        <taxon>Actinomycetes</taxon>
        <taxon>Micrococcales</taxon>
        <taxon>Microbacteriaceae</taxon>
        <taxon>Leucobacter</taxon>
    </lineage>
</organism>
<evidence type="ECO:0000313" key="1">
    <source>
        <dbReference type="EMBL" id="GAA1790959.1"/>
    </source>
</evidence>